<dbReference type="STRING" id="69974.MPLDJ20_80248"/>
<dbReference type="InterPro" id="IPR007721">
    <property type="entry name" value="RbsD_FucU"/>
</dbReference>
<dbReference type="Pfam" id="PF05025">
    <property type="entry name" value="RbsD_FucU"/>
    <property type="match status" value="1"/>
</dbReference>
<keyword evidence="5" id="KW-1185">Reference proteome</keyword>
<accession>A0A090EF50</accession>
<dbReference type="GO" id="GO:0042806">
    <property type="term" value="F:fucose binding"/>
    <property type="evidence" value="ECO:0007669"/>
    <property type="project" value="TreeGrafter"/>
</dbReference>
<dbReference type="PANTHER" id="PTHR31690">
    <property type="entry name" value="FUCOSE MUTAROTASE"/>
    <property type="match status" value="1"/>
</dbReference>
<dbReference type="GO" id="GO:0006004">
    <property type="term" value="P:fucose metabolic process"/>
    <property type="evidence" value="ECO:0007669"/>
    <property type="project" value="TreeGrafter"/>
</dbReference>
<comment type="catalytic activity">
    <reaction evidence="1">
        <text>beta-D-ribopyranose = beta-D-ribofuranose</text>
        <dbReference type="Rhea" id="RHEA:25432"/>
        <dbReference type="ChEBI" id="CHEBI:27476"/>
        <dbReference type="ChEBI" id="CHEBI:47002"/>
        <dbReference type="EC" id="5.4.99.62"/>
    </reaction>
</comment>
<gene>
    <name evidence="4" type="ORF">MPL3356_90136</name>
</gene>
<dbReference type="PANTHER" id="PTHR31690:SF4">
    <property type="entry name" value="FUCOSE MUTAROTASE"/>
    <property type="match status" value="1"/>
</dbReference>
<evidence type="ECO:0000313" key="5">
    <source>
        <dbReference type="Proteomes" id="UP000045285"/>
    </source>
</evidence>
<name>A0A090EF50_MESPL</name>
<dbReference type="Proteomes" id="UP000045285">
    <property type="component" value="Unassembled WGS sequence"/>
</dbReference>
<comment type="catalytic activity">
    <reaction evidence="3">
        <text>alpha-L-fucose = beta-L-fucose</text>
        <dbReference type="Rhea" id="RHEA:25580"/>
        <dbReference type="ChEBI" id="CHEBI:42548"/>
        <dbReference type="ChEBI" id="CHEBI:42589"/>
        <dbReference type="EC" id="5.1.3.29"/>
    </reaction>
</comment>
<evidence type="ECO:0000256" key="1">
    <source>
        <dbReference type="ARBA" id="ARBA00000223"/>
    </source>
</evidence>
<organism evidence="4 5">
    <name type="scientific">Mesorhizobium plurifarium</name>
    <dbReference type="NCBI Taxonomy" id="69974"/>
    <lineage>
        <taxon>Bacteria</taxon>
        <taxon>Pseudomonadati</taxon>
        <taxon>Pseudomonadota</taxon>
        <taxon>Alphaproteobacteria</taxon>
        <taxon>Hyphomicrobiales</taxon>
        <taxon>Phyllobacteriaceae</taxon>
        <taxon>Mesorhizobium</taxon>
    </lineage>
</organism>
<dbReference type="EMBL" id="CCMZ01000076">
    <property type="protein sequence ID" value="CDX29002.1"/>
    <property type="molecule type" value="Genomic_DNA"/>
</dbReference>
<dbReference type="SUPFAM" id="SSF102546">
    <property type="entry name" value="RbsD-like"/>
    <property type="match status" value="1"/>
</dbReference>
<dbReference type="Gene3D" id="3.40.1650.10">
    <property type="entry name" value="RbsD-like domain"/>
    <property type="match status" value="1"/>
</dbReference>
<evidence type="ECO:0000256" key="3">
    <source>
        <dbReference type="ARBA" id="ARBA00036324"/>
    </source>
</evidence>
<dbReference type="GO" id="GO:0062193">
    <property type="term" value="F:D-ribose pyranase activity"/>
    <property type="evidence" value="ECO:0007669"/>
    <property type="project" value="UniProtKB-EC"/>
</dbReference>
<dbReference type="AlphaFoldDB" id="A0A090EF50"/>
<keyword evidence="2" id="KW-0413">Isomerase</keyword>
<dbReference type="InterPro" id="IPR023750">
    <property type="entry name" value="RbsD-like_sf"/>
</dbReference>
<reference evidence="5" key="1">
    <citation type="submission" date="2014-08" db="EMBL/GenBank/DDBJ databases">
        <authorList>
            <person name="Moulin L."/>
        </authorList>
    </citation>
    <scope>NUCLEOTIDE SEQUENCE [LARGE SCALE GENOMIC DNA]</scope>
</reference>
<proteinExistence type="predicted"/>
<evidence type="ECO:0000313" key="4">
    <source>
        <dbReference type="EMBL" id="CDX29002.1"/>
    </source>
</evidence>
<evidence type="ECO:0000256" key="2">
    <source>
        <dbReference type="ARBA" id="ARBA00023235"/>
    </source>
</evidence>
<dbReference type="GO" id="GO:0036373">
    <property type="term" value="F:L-fucose mutarotase activity"/>
    <property type="evidence" value="ECO:0007669"/>
    <property type="project" value="UniProtKB-EC"/>
</dbReference>
<protein>
    <submittedName>
        <fullName evidence="4">RbsD or FucU transport protein</fullName>
    </submittedName>
</protein>
<dbReference type="InterPro" id="IPR050443">
    <property type="entry name" value="RbsD/FucU_mutarotase"/>
</dbReference>
<sequence>MLIGIPSLLGPQFLATLRAMGHGDEIAIVDGNYPAEEQARRLIRADGHQVIPVLDAVLSVLPVDEAVPEALFRASVKGDPALADPVHREMEVVCARRAPGHKVVALAGPDFYARVKAAHAIVATSEPRLFANIIIRKGVIHPPETKTT</sequence>